<keyword evidence="3" id="KW-0732">Signal</keyword>
<evidence type="ECO:0000256" key="2">
    <source>
        <dbReference type="SAM" id="Phobius"/>
    </source>
</evidence>
<reference evidence="4" key="1">
    <citation type="submission" date="2021-10" db="EMBL/GenBank/DDBJ databases">
        <title>Streptomyces nigrumlapis sp.nov.,an antimicrobial producing actinobacterium isolated from Black Gobi rocks.</title>
        <authorList>
            <person name="Wen Y."/>
            <person name="Zhang W."/>
            <person name="Liu X.G."/>
        </authorList>
    </citation>
    <scope>NUCLEOTIDE SEQUENCE</scope>
    <source>
        <strain evidence="4">ST13-2-2</strain>
    </source>
</reference>
<keyword evidence="2" id="KW-0472">Membrane</keyword>
<dbReference type="InterPro" id="IPR048202">
    <property type="entry name" value="SCO1860-like"/>
</dbReference>
<dbReference type="NCBIfam" id="NF041527">
    <property type="entry name" value="SCO1860_LAETG"/>
    <property type="match status" value="1"/>
</dbReference>
<sequence>MHTNVFGLPVRPAALLGASAIVVGGALAASPAYATPADEHAGSTGKATAVVARADLNVSVKDVGDVAVKKSLNDVSAPGDAEETLLTAEVNGANKGRPVKLVEAKVAHSSAKANAQRSVGEAKLVGVRAYAPGLSVNPLLSADVLKATASCVAGEKPVAKAALADNVAVLGKPVVLNGPGDQHVEVPGVGMVDLVLEDATTTDSTGAATALRLKYTVTPAKLGVAKASGEIVLAEATCAMPHNSGASSGGSGSDGDSDDGGAGEGGATDDQSPGGSAASNGAEGGDSAGNQPGTQTGDDGENLAETGGSPTTAVIGGLGAALVLGGGAIYMIRRRSTTQGS</sequence>
<feature type="chain" id="PRO_5047547867" description="LPXTG-motif cell wall-anchored protein" evidence="3">
    <location>
        <begin position="29"/>
        <end position="341"/>
    </location>
</feature>
<dbReference type="RefSeq" id="WP_248867584.1">
    <property type="nucleotide sequence ID" value="NZ_CP086322.1"/>
</dbReference>
<name>A0ABY4MHD2_9ACTN</name>
<dbReference type="NCBIfam" id="NF041528">
    <property type="entry name" value="strep_LAETG"/>
    <property type="match status" value="1"/>
</dbReference>
<keyword evidence="2" id="KW-0812">Transmembrane</keyword>
<feature type="transmembrane region" description="Helical" evidence="2">
    <location>
        <begin position="313"/>
        <end position="332"/>
    </location>
</feature>
<evidence type="ECO:0000256" key="1">
    <source>
        <dbReference type="SAM" id="MobiDB-lite"/>
    </source>
</evidence>
<evidence type="ECO:0000313" key="4">
    <source>
        <dbReference type="EMBL" id="UQA96662.1"/>
    </source>
</evidence>
<evidence type="ECO:0008006" key="6">
    <source>
        <dbReference type="Google" id="ProtNLM"/>
    </source>
</evidence>
<evidence type="ECO:0000313" key="5">
    <source>
        <dbReference type="Proteomes" id="UP000830115"/>
    </source>
</evidence>
<feature type="signal peptide" evidence="3">
    <location>
        <begin position="1"/>
        <end position="28"/>
    </location>
</feature>
<organism evidence="4 5">
    <name type="scientific">Streptomyces halobius</name>
    <dbReference type="NCBI Taxonomy" id="2879846"/>
    <lineage>
        <taxon>Bacteria</taxon>
        <taxon>Bacillati</taxon>
        <taxon>Actinomycetota</taxon>
        <taxon>Actinomycetes</taxon>
        <taxon>Kitasatosporales</taxon>
        <taxon>Streptomycetaceae</taxon>
        <taxon>Streptomyces</taxon>
    </lineage>
</organism>
<protein>
    <recommendedName>
        <fullName evidence="6">LPXTG-motif cell wall-anchored protein</fullName>
    </recommendedName>
</protein>
<feature type="compositionally biased region" description="Low complexity" evidence="1">
    <location>
        <begin position="268"/>
        <end position="281"/>
    </location>
</feature>
<proteinExistence type="predicted"/>
<dbReference type="EMBL" id="CP086322">
    <property type="protein sequence ID" value="UQA96662.1"/>
    <property type="molecule type" value="Genomic_DNA"/>
</dbReference>
<dbReference type="Proteomes" id="UP000830115">
    <property type="component" value="Chromosome"/>
</dbReference>
<evidence type="ECO:0000256" key="3">
    <source>
        <dbReference type="SAM" id="SignalP"/>
    </source>
</evidence>
<accession>A0ABY4MHD2</accession>
<feature type="region of interest" description="Disordered" evidence="1">
    <location>
        <begin position="242"/>
        <end position="310"/>
    </location>
</feature>
<keyword evidence="5" id="KW-1185">Reference proteome</keyword>
<keyword evidence="2" id="KW-1133">Transmembrane helix</keyword>
<gene>
    <name evidence="4" type="ORF">K9S39_36580</name>
</gene>